<reference evidence="1" key="1">
    <citation type="submission" date="2021-09" db="EMBL/GenBank/DDBJ databases">
        <title>The genome of Mauremys mutica provides insights into the evolution of semi-aquatic lifestyle.</title>
        <authorList>
            <person name="Gong S."/>
            <person name="Gao Y."/>
        </authorList>
    </citation>
    <scope>NUCLEOTIDE SEQUENCE</scope>
    <source>
        <strain evidence="1">MM-2020</strain>
        <tissue evidence="1">Muscle</tissue>
    </source>
</reference>
<proteinExistence type="predicted"/>
<organism evidence="1 2">
    <name type="scientific">Mauremys mutica</name>
    <name type="common">yellowpond turtle</name>
    <dbReference type="NCBI Taxonomy" id="74926"/>
    <lineage>
        <taxon>Eukaryota</taxon>
        <taxon>Metazoa</taxon>
        <taxon>Chordata</taxon>
        <taxon>Craniata</taxon>
        <taxon>Vertebrata</taxon>
        <taxon>Euteleostomi</taxon>
        <taxon>Archelosauria</taxon>
        <taxon>Testudinata</taxon>
        <taxon>Testudines</taxon>
        <taxon>Cryptodira</taxon>
        <taxon>Durocryptodira</taxon>
        <taxon>Testudinoidea</taxon>
        <taxon>Geoemydidae</taxon>
        <taxon>Geoemydinae</taxon>
        <taxon>Mauremys</taxon>
    </lineage>
</organism>
<evidence type="ECO:0000313" key="1">
    <source>
        <dbReference type="EMBL" id="KAH1179777.1"/>
    </source>
</evidence>
<dbReference type="Proteomes" id="UP000827986">
    <property type="component" value="Unassembled WGS sequence"/>
</dbReference>
<accession>A0A9D3XHI3</accession>
<dbReference type="AlphaFoldDB" id="A0A9D3XHI3"/>
<sequence>WPQSGIDRNQLQTRLCGDWILPGILSHPALLQTDTLLLSWKQKEGQAGGQGIHSAQVR</sequence>
<feature type="non-terminal residue" evidence="1">
    <location>
        <position position="1"/>
    </location>
</feature>
<comment type="caution">
    <text evidence="1">The sequence shown here is derived from an EMBL/GenBank/DDBJ whole genome shotgun (WGS) entry which is preliminary data.</text>
</comment>
<keyword evidence="2" id="KW-1185">Reference proteome</keyword>
<dbReference type="EMBL" id="JAHDVG010000471">
    <property type="protein sequence ID" value="KAH1179777.1"/>
    <property type="molecule type" value="Genomic_DNA"/>
</dbReference>
<protein>
    <submittedName>
        <fullName evidence="1">Uncharacterized protein</fullName>
    </submittedName>
</protein>
<evidence type="ECO:0000313" key="2">
    <source>
        <dbReference type="Proteomes" id="UP000827986"/>
    </source>
</evidence>
<feature type="non-terminal residue" evidence="1">
    <location>
        <position position="58"/>
    </location>
</feature>
<name>A0A9D3XHI3_9SAUR</name>
<gene>
    <name evidence="1" type="ORF">KIL84_005827</name>
</gene>